<proteinExistence type="inferred from homology"/>
<comment type="similarity">
    <text evidence="1">Belongs to the AHA1 family.</text>
</comment>
<dbReference type="CDD" id="cd07814">
    <property type="entry name" value="SRPBCC_CalC_Aha1-like"/>
    <property type="match status" value="1"/>
</dbReference>
<evidence type="ECO:0000313" key="3">
    <source>
        <dbReference type="EMBL" id="TMQ51183.1"/>
    </source>
</evidence>
<sequence length="150" mass="16921">MNEAVKDELLMNIDQTVEIKAAPEKVFEGLITHLCYMEGEPGKPGLKLKLERKPGGRWYRDLGNDSGHLWGFVQSIKPPTLLEIFGPMMISNPVATHLIVRLAPTPTGTKLVFKNEVFGPVPEEYKDEMKEGMGKGWRQMLDALKRELES</sequence>
<dbReference type="InterPro" id="IPR023393">
    <property type="entry name" value="START-like_dom_sf"/>
</dbReference>
<organism evidence="3 5">
    <name type="scientific">Eiseniibacteriota bacterium</name>
    <dbReference type="NCBI Taxonomy" id="2212470"/>
    <lineage>
        <taxon>Bacteria</taxon>
        <taxon>Candidatus Eiseniibacteriota</taxon>
    </lineage>
</organism>
<feature type="domain" description="Activator of Hsp90 ATPase homologue 1/2-like C-terminal" evidence="2">
    <location>
        <begin position="48"/>
        <end position="149"/>
    </location>
</feature>
<dbReference type="SUPFAM" id="SSF55961">
    <property type="entry name" value="Bet v1-like"/>
    <property type="match status" value="1"/>
</dbReference>
<evidence type="ECO:0000256" key="1">
    <source>
        <dbReference type="ARBA" id="ARBA00006817"/>
    </source>
</evidence>
<dbReference type="Proteomes" id="UP000316292">
    <property type="component" value="Unassembled WGS sequence"/>
</dbReference>
<name>A0A538SII7_UNCEI</name>
<evidence type="ECO:0000259" key="2">
    <source>
        <dbReference type="Pfam" id="PF08327"/>
    </source>
</evidence>
<dbReference type="Proteomes" id="UP000320913">
    <property type="component" value="Unassembled WGS sequence"/>
</dbReference>
<dbReference type="Pfam" id="PF08327">
    <property type="entry name" value="AHSA1"/>
    <property type="match status" value="1"/>
</dbReference>
<evidence type="ECO:0000313" key="4">
    <source>
        <dbReference type="EMBL" id="TMQ58386.1"/>
    </source>
</evidence>
<protein>
    <submittedName>
        <fullName evidence="3">SRPBCC domain-containing protein</fullName>
    </submittedName>
</protein>
<comment type="caution">
    <text evidence="3">The sequence shown here is derived from an EMBL/GenBank/DDBJ whole genome shotgun (WGS) entry which is preliminary data.</text>
</comment>
<reference evidence="5 6" key="1">
    <citation type="journal article" date="2019" name="Nat. Microbiol.">
        <title>Mediterranean grassland soil C-N compound turnover is dependent on rainfall and depth, and is mediated by genomically divergent microorganisms.</title>
        <authorList>
            <person name="Diamond S."/>
            <person name="Andeer P.F."/>
            <person name="Li Z."/>
            <person name="Crits-Christoph A."/>
            <person name="Burstein D."/>
            <person name="Anantharaman K."/>
            <person name="Lane K.R."/>
            <person name="Thomas B.C."/>
            <person name="Pan C."/>
            <person name="Northen T.R."/>
            <person name="Banfield J.F."/>
        </authorList>
    </citation>
    <scope>NUCLEOTIDE SEQUENCE [LARGE SCALE GENOMIC DNA]</scope>
    <source>
        <strain evidence="3">WS_1</strain>
        <strain evidence="4">WS_5</strain>
    </source>
</reference>
<gene>
    <name evidence="3" type="ORF">E6K71_00735</name>
    <name evidence="4" type="ORF">E6K75_05405</name>
</gene>
<dbReference type="EMBL" id="VBOR01000019">
    <property type="protein sequence ID" value="TMQ51183.1"/>
    <property type="molecule type" value="Genomic_DNA"/>
</dbReference>
<dbReference type="InterPro" id="IPR013538">
    <property type="entry name" value="ASHA1/2-like_C"/>
</dbReference>
<evidence type="ECO:0000313" key="5">
    <source>
        <dbReference type="Proteomes" id="UP000316292"/>
    </source>
</evidence>
<accession>A0A538SII7</accession>
<dbReference type="Gene3D" id="3.30.530.20">
    <property type="match status" value="1"/>
</dbReference>
<dbReference type="EMBL" id="VBOV01000130">
    <property type="protein sequence ID" value="TMQ58386.1"/>
    <property type="molecule type" value="Genomic_DNA"/>
</dbReference>
<dbReference type="AlphaFoldDB" id="A0A538SII7"/>
<evidence type="ECO:0000313" key="6">
    <source>
        <dbReference type="Proteomes" id="UP000320913"/>
    </source>
</evidence>